<accession>A0A1H3Q8I4</accession>
<name>A0A1H3Q8I4_9ACTN</name>
<organism evidence="1 2">
    <name type="scientific">Geodermatophilus africanus</name>
    <dbReference type="NCBI Taxonomy" id="1137993"/>
    <lineage>
        <taxon>Bacteria</taxon>
        <taxon>Bacillati</taxon>
        <taxon>Actinomycetota</taxon>
        <taxon>Actinomycetes</taxon>
        <taxon>Geodermatophilales</taxon>
        <taxon>Geodermatophilaceae</taxon>
        <taxon>Geodermatophilus</taxon>
    </lineage>
</organism>
<keyword evidence="2" id="KW-1185">Reference proteome</keyword>
<protein>
    <submittedName>
        <fullName evidence="1">Uncharacterized protein</fullName>
    </submittedName>
</protein>
<dbReference type="AlphaFoldDB" id="A0A1H3Q8I4"/>
<reference evidence="2" key="1">
    <citation type="submission" date="2016-10" db="EMBL/GenBank/DDBJ databases">
        <authorList>
            <person name="Varghese N."/>
            <person name="Submissions S."/>
        </authorList>
    </citation>
    <scope>NUCLEOTIDE SEQUENCE [LARGE SCALE GENOMIC DNA]</scope>
    <source>
        <strain evidence="2">DSM 45422</strain>
    </source>
</reference>
<dbReference type="EMBL" id="FNOT01000020">
    <property type="protein sequence ID" value="SDZ09408.1"/>
    <property type="molecule type" value="Genomic_DNA"/>
</dbReference>
<evidence type="ECO:0000313" key="1">
    <source>
        <dbReference type="EMBL" id="SDZ09408.1"/>
    </source>
</evidence>
<dbReference type="Proteomes" id="UP000198921">
    <property type="component" value="Unassembled WGS sequence"/>
</dbReference>
<dbReference type="OrthoDB" id="5195380at2"/>
<dbReference type="RefSeq" id="WP_091161517.1">
    <property type="nucleotide sequence ID" value="NZ_FNOT01000020.1"/>
</dbReference>
<evidence type="ECO:0000313" key="2">
    <source>
        <dbReference type="Proteomes" id="UP000198921"/>
    </source>
</evidence>
<proteinExistence type="predicted"/>
<gene>
    <name evidence="1" type="ORF">SAMN05660209_04649</name>
</gene>
<sequence>MSLAAPHDPALCAGRGCSRHHPSDHHMRTWPKVWRQFYGYSDRMCSHGVGHPDPDDVVHLQALGEAWTEHACDGCCIAPLSTSA</sequence>